<feature type="region of interest" description="Disordered" evidence="7">
    <location>
        <begin position="101"/>
        <end position="140"/>
    </location>
</feature>
<evidence type="ECO:0000256" key="7">
    <source>
        <dbReference type="SAM" id="MobiDB-lite"/>
    </source>
</evidence>
<evidence type="ECO:0000256" key="2">
    <source>
        <dbReference type="ARBA" id="ARBA00023015"/>
    </source>
</evidence>
<comment type="caution">
    <text evidence="9">The sequence shown here is derived from an EMBL/GenBank/DDBJ whole genome shotgun (WGS) entry which is preliminary data.</text>
</comment>
<keyword evidence="4" id="KW-0804">Transcription</keyword>
<protein>
    <recommendedName>
        <fullName evidence="8">BZIP domain-containing protein</fullName>
    </recommendedName>
</protein>
<keyword evidence="10" id="KW-1185">Reference proteome</keyword>
<keyword evidence="3" id="KW-0238">DNA-binding</keyword>
<dbReference type="SUPFAM" id="SSF57959">
    <property type="entry name" value="Leucine zipper domain"/>
    <property type="match status" value="1"/>
</dbReference>
<feature type="coiled-coil region" evidence="6">
    <location>
        <begin position="159"/>
        <end position="186"/>
    </location>
</feature>
<evidence type="ECO:0000256" key="6">
    <source>
        <dbReference type="SAM" id="Coils"/>
    </source>
</evidence>
<dbReference type="GO" id="GO:0000976">
    <property type="term" value="F:transcription cis-regulatory region binding"/>
    <property type="evidence" value="ECO:0007669"/>
    <property type="project" value="TreeGrafter"/>
</dbReference>
<evidence type="ECO:0000259" key="8">
    <source>
        <dbReference type="PROSITE" id="PS50217"/>
    </source>
</evidence>
<dbReference type="SMART" id="SM00338">
    <property type="entry name" value="BRLZ"/>
    <property type="match status" value="1"/>
</dbReference>
<dbReference type="GO" id="GO:0005634">
    <property type="term" value="C:nucleus"/>
    <property type="evidence" value="ECO:0007669"/>
    <property type="project" value="UniProtKB-SubCell"/>
</dbReference>
<evidence type="ECO:0000313" key="10">
    <source>
        <dbReference type="Proteomes" id="UP000822688"/>
    </source>
</evidence>
<keyword evidence="6" id="KW-0175">Coiled coil</keyword>
<dbReference type="PANTHER" id="PTHR45764">
    <property type="entry name" value="BZIP TRANSCRIPTION FACTOR 44"/>
    <property type="match status" value="1"/>
</dbReference>
<evidence type="ECO:0000256" key="1">
    <source>
        <dbReference type="ARBA" id="ARBA00004123"/>
    </source>
</evidence>
<dbReference type="Gene3D" id="1.20.5.170">
    <property type="match status" value="1"/>
</dbReference>
<gene>
    <name evidence="9" type="ORF">KC19_7G128000</name>
</gene>
<dbReference type="InterPro" id="IPR046347">
    <property type="entry name" value="bZIP_sf"/>
</dbReference>
<dbReference type="Pfam" id="PF00170">
    <property type="entry name" value="bZIP_1"/>
    <property type="match status" value="1"/>
</dbReference>
<keyword evidence="5" id="KW-0539">Nucleus</keyword>
<dbReference type="Proteomes" id="UP000822688">
    <property type="component" value="Chromosome 7"/>
</dbReference>
<evidence type="ECO:0000256" key="4">
    <source>
        <dbReference type="ARBA" id="ARBA00023163"/>
    </source>
</evidence>
<feature type="compositionally biased region" description="Basic and acidic residues" evidence="7">
    <location>
        <begin position="101"/>
        <end position="114"/>
    </location>
</feature>
<dbReference type="InterPro" id="IPR045314">
    <property type="entry name" value="bZIP_plant_GBF1"/>
</dbReference>
<feature type="compositionally biased region" description="Polar residues" evidence="7">
    <location>
        <begin position="116"/>
        <end position="132"/>
    </location>
</feature>
<dbReference type="GO" id="GO:0003700">
    <property type="term" value="F:DNA-binding transcription factor activity"/>
    <property type="evidence" value="ECO:0007669"/>
    <property type="project" value="InterPro"/>
</dbReference>
<dbReference type="CDD" id="cd14702">
    <property type="entry name" value="bZIP_plant_GBF1"/>
    <property type="match status" value="1"/>
</dbReference>
<sequence length="257" mass="28241">MGAMEMTGGGEKVQGEVRNMPRAPSVDDLFAPMGRLDVHSLGAGVGSEVGEGGGNASLSSSCAVSSNVRSRTAEKPMSPTDGANLALNVNHLEMSGLSREYYEENPGHGHDRGGDTSFSPRVNHPEGQSNFTSDDDQNVVDERRQKRMISNRESARRSRLRKQQHLDELRSQVAHLRAENTHMLNRFSLASQQYAQLTEENCVLRSNATEMRHQLQMLHHASSTHQPLSMEQRGLGTVQPLPLNLSLCSGLTEDANW</sequence>
<accession>A0A8T0H9H2</accession>
<dbReference type="FunFam" id="1.20.5.170:FF:000020">
    <property type="entry name" value="BZIP transcription factor"/>
    <property type="match status" value="1"/>
</dbReference>
<name>A0A8T0H9H2_CERPU</name>
<comment type="subcellular location">
    <subcellularLocation>
        <location evidence="1">Nucleus</location>
    </subcellularLocation>
</comment>
<proteinExistence type="predicted"/>
<evidence type="ECO:0000313" key="9">
    <source>
        <dbReference type="EMBL" id="KAG0567347.1"/>
    </source>
</evidence>
<dbReference type="GO" id="GO:0046982">
    <property type="term" value="F:protein heterodimerization activity"/>
    <property type="evidence" value="ECO:0007669"/>
    <property type="project" value="UniProtKB-ARBA"/>
</dbReference>
<evidence type="ECO:0000256" key="5">
    <source>
        <dbReference type="ARBA" id="ARBA00023242"/>
    </source>
</evidence>
<dbReference type="GO" id="GO:0045893">
    <property type="term" value="P:positive regulation of DNA-templated transcription"/>
    <property type="evidence" value="ECO:0007669"/>
    <property type="project" value="TreeGrafter"/>
</dbReference>
<feature type="domain" description="BZIP" evidence="8">
    <location>
        <begin position="141"/>
        <end position="204"/>
    </location>
</feature>
<dbReference type="PANTHER" id="PTHR45764:SF38">
    <property type="entry name" value="BZIP TRANSCRIPTION FACTOR 44"/>
    <property type="match status" value="1"/>
</dbReference>
<dbReference type="EMBL" id="CM026428">
    <property type="protein sequence ID" value="KAG0567347.1"/>
    <property type="molecule type" value="Genomic_DNA"/>
</dbReference>
<dbReference type="InterPro" id="IPR004827">
    <property type="entry name" value="bZIP"/>
</dbReference>
<dbReference type="AlphaFoldDB" id="A0A8T0H9H2"/>
<organism evidence="9 10">
    <name type="scientific">Ceratodon purpureus</name>
    <name type="common">Fire moss</name>
    <name type="synonym">Dicranum purpureum</name>
    <dbReference type="NCBI Taxonomy" id="3225"/>
    <lineage>
        <taxon>Eukaryota</taxon>
        <taxon>Viridiplantae</taxon>
        <taxon>Streptophyta</taxon>
        <taxon>Embryophyta</taxon>
        <taxon>Bryophyta</taxon>
        <taxon>Bryophytina</taxon>
        <taxon>Bryopsida</taxon>
        <taxon>Dicranidae</taxon>
        <taxon>Pseudoditrichales</taxon>
        <taxon>Ditrichaceae</taxon>
        <taxon>Ceratodon</taxon>
    </lineage>
</organism>
<keyword evidence="2" id="KW-0805">Transcription regulation</keyword>
<dbReference type="PROSITE" id="PS00036">
    <property type="entry name" value="BZIP_BASIC"/>
    <property type="match status" value="1"/>
</dbReference>
<dbReference type="PROSITE" id="PS50217">
    <property type="entry name" value="BZIP"/>
    <property type="match status" value="1"/>
</dbReference>
<reference evidence="9" key="1">
    <citation type="submission" date="2020-06" db="EMBL/GenBank/DDBJ databases">
        <title>WGS assembly of Ceratodon purpureus strain R40.</title>
        <authorList>
            <person name="Carey S.B."/>
            <person name="Jenkins J."/>
            <person name="Shu S."/>
            <person name="Lovell J.T."/>
            <person name="Sreedasyam A."/>
            <person name="Maumus F."/>
            <person name="Tiley G.P."/>
            <person name="Fernandez-Pozo N."/>
            <person name="Barry K."/>
            <person name="Chen C."/>
            <person name="Wang M."/>
            <person name="Lipzen A."/>
            <person name="Daum C."/>
            <person name="Saski C.A."/>
            <person name="Payton A.C."/>
            <person name="Mcbreen J.C."/>
            <person name="Conrad R.E."/>
            <person name="Kollar L.M."/>
            <person name="Olsson S."/>
            <person name="Huttunen S."/>
            <person name="Landis J.B."/>
            <person name="Wickett N.J."/>
            <person name="Johnson M.G."/>
            <person name="Rensing S.A."/>
            <person name="Grimwood J."/>
            <person name="Schmutz J."/>
            <person name="Mcdaniel S.F."/>
        </authorList>
    </citation>
    <scope>NUCLEOTIDE SEQUENCE</scope>
    <source>
        <strain evidence="9">R40</strain>
    </source>
</reference>
<evidence type="ECO:0000256" key="3">
    <source>
        <dbReference type="ARBA" id="ARBA00023125"/>
    </source>
</evidence>